<dbReference type="PANTHER" id="PTHR43467">
    <property type="entry name" value="COBALT-PRECORRIN-2 C(20)-METHYLTRANSFERASE"/>
    <property type="match status" value="1"/>
</dbReference>
<dbReference type="InterPro" id="IPR014777">
    <property type="entry name" value="4pyrrole_Mease_sub1"/>
</dbReference>
<comment type="pathway">
    <text evidence="1">Cofactor biosynthesis; adenosylcobalamin biosynthesis.</text>
</comment>
<evidence type="ECO:0000256" key="4">
    <source>
        <dbReference type="ARBA" id="ARBA00022603"/>
    </source>
</evidence>
<dbReference type="SUPFAM" id="SSF53790">
    <property type="entry name" value="Tetrapyrrole methylase"/>
    <property type="match status" value="1"/>
</dbReference>
<evidence type="ECO:0000256" key="7">
    <source>
        <dbReference type="PIRNR" id="PIRNR036427"/>
    </source>
</evidence>
<dbReference type="PANTHER" id="PTHR43467:SF2">
    <property type="entry name" value="COBALT-PRECORRIN-2 C(20)-METHYLTRANSFERASE"/>
    <property type="match status" value="1"/>
</dbReference>
<evidence type="ECO:0000256" key="6">
    <source>
        <dbReference type="ARBA" id="ARBA00022691"/>
    </source>
</evidence>
<dbReference type="EC" id="2.1.1.130" evidence="9"/>
<keyword evidence="5 9" id="KW-0808">Transferase</keyword>
<evidence type="ECO:0000256" key="2">
    <source>
        <dbReference type="ARBA" id="ARBA00005879"/>
    </source>
</evidence>
<dbReference type="GO" id="GO:0030788">
    <property type="term" value="F:precorrin-2 C20-methyltransferase activity"/>
    <property type="evidence" value="ECO:0007669"/>
    <property type="project" value="UniProtKB-EC"/>
</dbReference>
<sequence>MEKGKFYGIGVGVGDPENITVKATKRLHEVDVIVLPEAKSGEGSTAFNIVKEYVKPDVEQLFLEFPMIKDVEARKVFRKNNAGKINVELEKGKKVAFLTIGDPMTYSTYTYILEHISDNVEVETIAGITSFNSIAARLNIPLMIGDEDLKVVSVNRKTDIYKEIENNQNLVLMKISRDFEKIKKAIIETGNKENAVIVSDCGKENEEIITDIENVESVHYFSTLILKKQGIGQWKRFFENAKF</sequence>
<dbReference type="AlphaFoldDB" id="A0AB39VIT0"/>
<keyword evidence="4 9" id="KW-0489">Methyltransferase</keyword>
<proteinExistence type="inferred from homology"/>
<evidence type="ECO:0000259" key="8">
    <source>
        <dbReference type="Pfam" id="PF00590"/>
    </source>
</evidence>
<dbReference type="GO" id="GO:0009236">
    <property type="term" value="P:cobalamin biosynthetic process"/>
    <property type="evidence" value="ECO:0007669"/>
    <property type="project" value="UniProtKB-UniRule"/>
</dbReference>
<dbReference type="PIRSF" id="PIRSF036427">
    <property type="entry name" value="Precrrn-2_mtase"/>
    <property type="match status" value="1"/>
</dbReference>
<dbReference type="RefSeq" id="WP_369711423.1">
    <property type="nucleotide sequence ID" value="NZ_CP165644.1"/>
</dbReference>
<evidence type="ECO:0000313" key="9">
    <source>
        <dbReference type="EMBL" id="XDU67173.1"/>
    </source>
</evidence>
<comment type="similarity">
    <text evidence="2 7">Belongs to the precorrin methyltransferase family.</text>
</comment>
<gene>
    <name evidence="9" type="primary">cobI</name>
    <name evidence="9" type="ORF">AB8B22_01815</name>
</gene>
<feature type="domain" description="Tetrapyrrole methylase" evidence="8">
    <location>
        <begin position="5"/>
        <end position="211"/>
    </location>
</feature>
<dbReference type="NCBIfam" id="TIGR01467">
    <property type="entry name" value="cobI_cbiL"/>
    <property type="match status" value="1"/>
</dbReference>
<name>A0AB39VIT0_9FUSO</name>
<dbReference type="Gene3D" id="3.40.1010.10">
    <property type="entry name" value="Cobalt-precorrin-4 Transmethylase, Domain 1"/>
    <property type="match status" value="1"/>
</dbReference>
<dbReference type="InterPro" id="IPR035996">
    <property type="entry name" value="4pyrrol_Methylase_sf"/>
</dbReference>
<evidence type="ECO:0000256" key="1">
    <source>
        <dbReference type="ARBA" id="ARBA00004953"/>
    </source>
</evidence>
<keyword evidence="6" id="KW-0949">S-adenosyl-L-methionine</keyword>
<protein>
    <submittedName>
        <fullName evidence="9">Precorrin-2 C(20)-methyltransferase</fullName>
        <ecNumber evidence="9">2.1.1.130</ecNumber>
    </submittedName>
</protein>
<dbReference type="EMBL" id="CP165644">
    <property type="protein sequence ID" value="XDU67173.1"/>
    <property type="molecule type" value="Genomic_DNA"/>
</dbReference>
<organism evidence="9">
    <name type="scientific">Leptotrichia rugosa</name>
    <dbReference type="NCBI Taxonomy" id="3239302"/>
    <lineage>
        <taxon>Bacteria</taxon>
        <taxon>Fusobacteriati</taxon>
        <taxon>Fusobacteriota</taxon>
        <taxon>Fusobacteriia</taxon>
        <taxon>Fusobacteriales</taxon>
        <taxon>Leptotrichiaceae</taxon>
        <taxon>Leptotrichia</taxon>
    </lineage>
</organism>
<keyword evidence="3" id="KW-0169">Cobalamin biosynthesis</keyword>
<dbReference type="InterPro" id="IPR014776">
    <property type="entry name" value="4pyrrole_Mease_sub2"/>
</dbReference>
<evidence type="ECO:0000256" key="5">
    <source>
        <dbReference type="ARBA" id="ARBA00022679"/>
    </source>
</evidence>
<dbReference type="GO" id="GO:0032259">
    <property type="term" value="P:methylation"/>
    <property type="evidence" value="ECO:0007669"/>
    <property type="project" value="UniProtKB-KW"/>
</dbReference>
<dbReference type="InterPro" id="IPR000878">
    <property type="entry name" value="4pyrrol_Mease"/>
</dbReference>
<dbReference type="InterPro" id="IPR012382">
    <property type="entry name" value="CobI/CbiL"/>
</dbReference>
<dbReference type="CDD" id="cd11645">
    <property type="entry name" value="Precorrin_2_C20_MT"/>
    <property type="match status" value="1"/>
</dbReference>
<reference evidence="9" key="1">
    <citation type="submission" date="2024-07" db="EMBL/GenBank/DDBJ databases">
        <authorList>
            <person name="Li X.-J."/>
            <person name="Wang X."/>
        </authorList>
    </citation>
    <scope>NUCLEOTIDE SEQUENCE</scope>
    <source>
        <strain evidence="9">HSP-334</strain>
    </source>
</reference>
<dbReference type="Gene3D" id="3.30.950.10">
    <property type="entry name" value="Methyltransferase, Cobalt-precorrin-4 Transmethylase, Domain 2"/>
    <property type="match status" value="1"/>
</dbReference>
<dbReference type="Pfam" id="PF00590">
    <property type="entry name" value="TP_methylase"/>
    <property type="match status" value="1"/>
</dbReference>
<accession>A0AB39VIT0</accession>
<dbReference type="KEGG" id="lrug:AB8B22_01815"/>
<dbReference type="InterPro" id="IPR006364">
    <property type="entry name" value="CobI/CbiL/CobIJ_dom"/>
</dbReference>
<evidence type="ECO:0000256" key="3">
    <source>
        <dbReference type="ARBA" id="ARBA00022573"/>
    </source>
</evidence>